<name>X0TC24_9ZZZZ</name>
<organism evidence="1">
    <name type="scientific">marine sediment metagenome</name>
    <dbReference type="NCBI Taxonomy" id="412755"/>
    <lineage>
        <taxon>unclassified sequences</taxon>
        <taxon>metagenomes</taxon>
        <taxon>ecological metagenomes</taxon>
    </lineage>
</organism>
<sequence>MANRARTALRGLSYKLSELSRRRKIELFQEVFEARPDKKALWIGAAFSPRSLLIERLFPLSYEYPEAIVFADIDMDGLIRARSWFPDNNVVCCDA</sequence>
<accession>X0TC24</accession>
<comment type="caution">
    <text evidence="1">The sequence shown here is derived from an EMBL/GenBank/DDBJ whole genome shotgun (WGS) entry which is preliminary data.</text>
</comment>
<reference evidence="1" key="1">
    <citation type="journal article" date="2014" name="Front. Microbiol.">
        <title>High frequency of phylogenetically diverse reductive dehalogenase-homologous genes in deep subseafloor sedimentary metagenomes.</title>
        <authorList>
            <person name="Kawai M."/>
            <person name="Futagami T."/>
            <person name="Toyoda A."/>
            <person name="Takaki Y."/>
            <person name="Nishi S."/>
            <person name="Hori S."/>
            <person name="Arai W."/>
            <person name="Tsubouchi T."/>
            <person name="Morono Y."/>
            <person name="Uchiyama I."/>
            <person name="Ito T."/>
            <person name="Fujiyama A."/>
            <person name="Inagaki F."/>
            <person name="Takami H."/>
        </authorList>
    </citation>
    <scope>NUCLEOTIDE SEQUENCE</scope>
    <source>
        <strain evidence="1">Expedition CK06-06</strain>
    </source>
</reference>
<proteinExistence type="predicted"/>
<dbReference type="EMBL" id="BARS01012844">
    <property type="protein sequence ID" value="GAF90769.1"/>
    <property type="molecule type" value="Genomic_DNA"/>
</dbReference>
<protein>
    <submittedName>
        <fullName evidence="1">Uncharacterized protein</fullName>
    </submittedName>
</protein>
<evidence type="ECO:0000313" key="1">
    <source>
        <dbReference type="EMBL" id="GAF90769.1"/>
    </source>
</evidence>
<dbReference type="AlphaFoldDB" id="X0TC24"/>
<feature type="non-terminal residue" evidence="1">
    <location>
        <position position="95"/>
    </location>
</feature>
<gene>
    <name evidence="1" type="ORF">S01H1_22663</name>
</gene>